<dbReference type="InterPro" id="IPR000192">
    <property type="entry name" value="Aminotrans_V_dom"/>
</dbReference>
<comment type="cofactor">
    <cofactor evidence="1">
        <name>pyridoxal 5'-phosphate</name>
        <dbReference type="ChEBI" id="CHEBI:597326"/>
    </cofactor>
</comment>
<accession>A0A381S617</accession>
<gene>
    <name evidence="7" type="ORF">METZ01_LOCUS49457</name>
</gene>
<dbReference type="InterPro" id="IPR015424">
    <property type="entry name" value="PyrdxlP-dep_Trfase"/>
</dbReference>
<evidence type="ECO:0000256" key="4">
    <source>
        <dbReference type="ARBA" id="ARBA00022679"/>
    </source>
</evidence>
<protein>
    <recommendedName>
        <fullName evidence="6">Aminotransferase class V domain-containing protein</fullName>
    </recommendedName>
</protein>
<keyword evidence="4" id="KW-0808">Transferase</keyword>
<keyword evidence="5" id="KW-0663">Pyridoxal phosphate</keyword>
<comment type="similarity">
    <text evidence="2">Belongs to the class-V pyridoxal-phosphate-dependent aminotransferase family.</text>
</comment>
<evidence type="ECO:0000256" key="2">
    <source>
        <dbReference type="ARBA" id="ARBA00009236"/>
    </source>
</evidence>
<dbReference type="InterPro" id="IPR024169">
    <property type="entry name" value="SP_NH2Trfase/AEP_transaminase"/>
</dbReference>
<name>A0A381S617_9ZZZZ</name>
<dbReference type="InterPro" id="IPR020578">
    <property type="entry name" value="Aminotrans_V_PyrdxlP_BS"/>
</dbReference>
<dbReference type="PIRSF" id="PIRSF000524">
    <property type="entry name" value="SPT"/>
    <property type="match status" value="1"/>
</dbReference>
<dbReference type="GO" id="GO:0005777">
    <property type="term" value="C:peroxisome"/>
    <property type="evidence" value="ECO:0007669"/>
    <property type="project" value="TreeGrafter"/>
</dbReference>
<dbReference type="Gene3D" id="3.40.640.10">
    <property type="entry name" value="Type I PLP-dependent aspartate aminotransferase-like (Major domain)"/>
    <property type="match status" value="1"/>
</dbReference>
<dbReference type="InterPro" id="IPR015421">
    <property type="entry name" value="PyrdxlP-dep_Trfase_major"/>
</dbReference>
<dbReference type="GO" id="GO:0008453">
    <property type="term" value="F:alanine-glyoxylate transaminase activity"/>
    <property type="evidence" value="ECO:0007669"/>
    <property type="project" value="TreeGrafter"/>
</dbReference>
<dbReference type="GO" id="GO:0019265">
    <property type="term" value="P:glycine biosynthetic process, by transamination of glyoxylate"/>
    <property type="evidence" value="ECO:0007669"/>
    <property type="project" value="TreeGrafter"/>
</dbReference>
<dbReference type="FunFam" id="3.40.640.10:FF:000027">
    <property type="entry name" value="Serine--pyruvate aminotransferase, mitochondrial"/>
    <property type="match status" value="1"/>
</dbReference>
<dbReference type="PROSITE" id="PS00595">
    <property type="entry name" value="AA_TRANSFER_CLASS_5"/>
    <property type="match status" value="1"/>
</dbReference>
<dbReference type="PANTHER" id="PTHR21152:SF40">
    <property type="entry name" value="ALANINE--GLYOXYLATE AMINOTRANSFERASE"/>
    <property type="match status" value="1"/>
</dbReference>
<sequence>MGHSDRLLMGPGPGNPYPEVIEAFGRPVLGHLDPEFIALLDETNERLRAVFRTDNPLTFPLSATGSAGMEATFCNVLAPGDVVVVGVNGVFGERMCDVASRLGAEVVRVDAEWGQAIEPQRMLDAHPSPKVIAIVHAETSTGVRNDLVEIGAGKGDSLFLVDCVTSLAGIPLEVDEWGVDLAYSGTQKCIGVPPGLSPVTVSPRAIDGFVERNQSWYLDLTMIAGYVTGGGARSYHHTAPISMIYGLHAGLGVILDEGLENAQARHQACGDRLQEGLQKMGFELFAQEGHRLPELTSVRVPEGRLPKGLDEAGVRRLLLDRYSIEIGGGLGPVAGQVWRIGCMGHTARLRNVTLLLGALGEILD</sequence>
<dbReference type="EMBL" id="UINC01002430">
    <property type="protein sequence ID" value="SUZ96603.1"/>
    <property type="molecule type" value="Genomic_DNA"/>
</dbReference>
<dbReference type="InterPro" id="IPR015422">
    <property type="entry name" value="PyrdxlP-dep_Trfase_small"/>
</dbReference>
<evidence type="ECO:0000256" key="3">
    <source>
        <dbReference type="ARBA" id="ARBA00022576"/>
    </source>
</evidence>
<proteinExistence type="inferred from homology"/>
<dbReference type="Pfam" id="PF00266">
    <property type="entry name" value="Aminotran_5"/>
    <property type="match status" value="1"/>
</dbReference>
<evidence type="ECO:0000256" key="1">
    <source>
        <dbReference type="ARBA" id="ARBA00001933"/>
    </source>
</evidence>
<evidence type="ECO:0000313" key="7">
    <source>
        <dbReference type="EMBL" id="SUZ96603.1"/>
    </source>
</evidence>
<evidence type="ECO:0000259" key="6">
    <source>
        <dbReference type="Pfam" id="PF00266"/>
    </source>
</evidence>
<reference evidence="7" key="1">
    <citation type="submission" date="2018-05" db="EMBL/GenBank/DDBJ databases">
        <authorList>
            <person name="Lanie J.A."/>
            <person name="Ng W.-L."/>
            <person name="Kazmierczak K.M."/>
            <person name="Andrzejewski T.M."/>
            <person name="Davidsen T.M."/>
            <person name="Wayne K.J."/>
            <person name="Tettelin H."/>
            <person name="Glass J.I."/>
            <person name="Rusch D."/>
            <person name="Podicherti R."/>
            <person name="Tsui H.-C.T."/>
            <person name="Winkler M.E."/>
        </authorList>
    </citation>
    <scope>NUCLEOTIDE SEQUENCE</scope>
</reference>
<dbReference type="Gene3D" id="3.90.1150.10">
    <property type="entry name" value="Aspartate Aminotransferase, domain 1"/>
    <property type="match status" value="1"/>
</dbReference>
<dbReference type="PANTHER" id="PTHR21152">
    <property type="entry name" value="AMINOTRANSFERASE CLASS V"/>
    <property type="match status" value="1"/>
</dbReference>
<keyword evidence="3" id="KW-0032">Aminotransferase</keyword>
<dbReference type="SUPFAM" id="SSF53383">
    <property type="entry name" value="PLP-dependent transferases"/>
    <property type="match status" value="1"/>
</dbReference>
<feature type="domain" description="Aminotransferase class V" evidence="6">
    <location>
        <begin position="30"/>
        <end position="301"/>
    </location>
</feature>
<dbReference type="AlphaFoldDB" id="A0A381S617"/>
<evidence type="ECO:0000256" key="5">
    <source>
        <dbReference type="ARBA" id="ARBA00022898"/>
    </source>
</evidence>
<organism evidence="7">
    <name type="scientific">marine metagenome</name>
    <dbReference type="NCBI Taxonomy" id="408172"/>
    <lineage>
        <taxon>unclassified sequences</taxon>
        <taxon>metagenomes</taxon>
        <taxon>ecological metagenomes</taxon>
    </lineage>
</organism>
<dbReference type="GO" id="GO:0004760">
    <property type="term" value="F:L-serine-pyruvate transaminase activity"/>
    <property type="evidence" value="ECO:0007669"/>
    <property type="project" value="TreeGrafter"/>
</dbReference>